<keyword evidence="3" id="KW-1185">Reference proteome</keyword>
<proteinExistence type="predicted"/>
<feature type="region of interest" description="Disordered" evidence="1">
    <location>
        <begin position="82"/>
        <end position="103"/>
    </location>
</feature>
<organism evidence="2 3">
    <name type="scientific">Prorocentrum cordatum</name>
    <dbReference type="NCBI Taxonomy" id="2364126"/>
    <lineage>
        <taxon>Eukaryota</taxon>
        <taxon>Sar</taxon>
        <taxon>Alveolata</taxon>
        <taxon>Dinophyceae</taxon>
        <taxon>Prorocentrales</taxon>
        <taxon>Prorocentraceae</taxon>
        <taxon>Prorocentrum</taxon>
    </lineage>
</organism>
<feature type="region of interest" description="Disordered" evidence="1">
    <location>
        <begin position="251"/>
        <end position="346"/>
    </location>
</feature>
<accession>A0ABN9Y789</accession>
<comment type="caution">
    <text evidence="2">The sequence shown here is derived from an EMBL/GenBank/DDBJ whole genome shotgun (WGS) entry which is preliminary data.</text>
</comment>
<dbReference type="EMBL" id="CAUYUJ010022004">
    <property type="protein sequence ID" value="CAK0908396.1"/>
    <property type="molecule type" value="Genomic_DNA"/>
</dbReference>
<feature type="region of interest" description="Disordered" evidence="1">
    <location>
        <begin position="116"/>
        <end position="146"/>
    </location>
</feature>
<feature type="compositionally biased region" description="Low complexity" evidence="1">
    <location>
        <begin position="91"/>
        <end position="100"/>
    </location>
</feature>
<dbReference type="Proteomes" id="UP001189429">
    <property type="component" value="Unassembled WGS sequence"/>
</dbReference>
<evidence type="ECO:0000256" key="1">
    <source>
        <dbReference type="SAM" id="MobiDB-lite"/>
    </source>
</evidence>
<name>A0ABN9Y789_9DINO</name>
<feature type="compositionally biased region" description="Low complexity" evidence="1">
    <location>
        <begin position="281"/>
        <end position="294"/>
    </location>
</feature>
<evidence type="ECO:0000313" key="3">
    <source>
        <dbReference type="Proteomes" id="UP001189429"/>
    </source>
</evidence>
<protein>
    <submittedName>
        <fullName evidence="2">Uncharacterized protein</fullName>
    </submittedName>
</protein>
<feature type="compositionally biased region" description="Gly residues" evidence="1">
    <location>
        <begin position="217"/>
        <end position="239"/>
    </location>
</feature>
<feature type="compositionally biased region" description="Low complexity" evidence="1">
    <location>
        <begin position="251"/>
        <end position="274"/>
    </location>
</feature>
<evidence type="ECO:0000313" key="2">
    <source>
        <dbReference type="EMBL" id="CAK0908396.1"/>
    </source>
</evidence>
<reference evidence="2" key="1">
    <citation type="submission" date="2023-10" db="EMBL/GenBank/DDBJ databases">
        <authorList>
            <person name="Chen Y."/>
            <person name="Shah S."/>
            <person name="Dougan E. K."/>
            <person name="Thang M."/>
            <person name="Chan C."/>
        </authorList>
    </citation>
    <scope>NUCLEOTIDE SEQUENCE [LARGE SCALE GENOMIC DNA]</scope>
</reference>
<feature type="compositionally biased region" description="Low complexity" evidence="1">
    <location>
        <begin position="331"/>
        <end position="346"/>
    </location>
</feature>
<feature type="region of interest" description="Disordered" evidence="1">
    <location>
        <begin position="193"/>
        <end position="239"/>
    </location>
</feature>
<gene>
    <name evidence="2" type="ORF">PCOR1329_LOCUS83078</name>
</gene>
<sequence length="382" mass="37981">MPITEEIHYVFLPVPRRASPRWLRDYASTGCSSTASPPSRTTGVWCLDPTSRCGTTGSSSTPLWAPHCQAVAAAAVQLRTCQQGTPPRTPASPSSSPASTQLGTCSSACATWPRTVRRTGHGASPRLPHGLRAGGPPAREGRAGQRVRRRPLLRGGDFFLDLVFEPADEEPAAPLPVFAKAREASAKLREEAAARQADAAARRDVEAELEDPETLLRGGGGAASKGAGGAAPAGGSGAAGGAELRAALAAAAADDSPAAAAAAPVAGVPAPAGAQKEDRAPAPSAPSNPEAAPGGEERAAGAAKGSQNDIDDLLSDFDAALASVGGSGPTAKSSDPPAAADAGAAGAAAAVSKKPVAAKAGGGDDALADFDAFLKDFKDLDG</sequence>